<feature type="region of interest" description="Disordered" evidence="1">
    <location>
        <begin position="98"/>
        <end position="263"/>
    </location>
</feature>
<sequence>MKEGDLVTSATEVITKLQNKHNRYKLGGIPCVHAIAVIRPLRPSRESWSNLYFHAEAFKATYAGSIYPFDNEEDWGKVIMKINIYHHLLKEKLGDQKNKDRIRDEDEERASSTRKCTLCNNKPGHNQRTCPERPGKQSKNRKRNSKSKDTGQVPTTSGTRGRRGSRGRGKGSRGGRGGIVGSAKVNESQVSQQVNASQTSEEPLNESQASARPPTRGKGSRGTRGSRGGQSRHMYNYFENPTSYTHQPASRATNESSVTGQSR</sequence>
<comment type="caution">
    <text evidence="2">The sequence shown here is derived from an EMBL/GenBank/DDBJ whole genome shotgun (WGS) entry which is preliminary data.</text>
</comment>
<feature type="non-terminal residue" evidence="2">
    <location>
        <position position="1"/>
    </location>
</feature>
<feature type="compositionally biased region" description="Polar residues" evidence="1">
    <location>
        <begin position="185"/>
        <end position="210"/>
    </location>
</feature>
<feature type="compositionally biased region" description="Basic residues" evidence="1">
    <location>
        <begin position="136"/>
        <end position="145"/>
    </location>
</feature>
<keyword evidence="3" id="KW-1185">Reference proteome</keyword>
<dbReference type="Proteomes" id="UP000631114">
    <property type="component" value="Unassembled WGS sequence"/>
</dbReference>
<evidence type="ECO:0000256" key="1">
    <source>
        <dbReference type="SAM" id="MobiDB-lite"/>
    </source>
</evidence>
<organism evidence="2 3">
    <name type="scientific">Coptis chinensis</name>
    <dbReference type="NCBI Taxonomy" id="261450"/>
    <lineage>
        <taxon>Eukaryota</taxon>
        <taxon>Viridiplantae</taxon>
        <taxon>Streptophyta</taxon>
        <taxon>Embryophyta</taxon>
        <taxon>Tracheophyta</taxon>
        <taxon>Spermatophyta</taxon>
        <taxon>Magnoliopsida</taxon>
        <taxon>Ranunculales</taxon>
        <taxon>Ranunculaceae</taxon>
        <taxon>Coptidoideae</taxon>
        <taxon>Coptis</taxon>
    </lineage>
</organism>
<dbReference type="AlphaFoldDB" id="A0A835MBG8"/>
<evidence type="ECO:0008006" key="4">
    <source>
        <dbReference type="Google" id="ProtNLM"/>
    </source>
</evidence>
<feature type="compositionally biased region" description="Polar residues" evidence="1">
    <location>
        <begin position="113"/>
        <end position="129"/>
    </location>
</feature>
<feature type="compositionally biased region" description="Polar residues" evidence="1">
    <location>
        <begin position="239"/>
        <end position="263"/>
    </location>
</feature>
<reference evidence="2 3" key="1">
    <citation type="submission" date="2020-10" db="EMBL/GenBank/DDBJ databases">
        <title>The Coptis chinensis genome and diversification of protoberbering-type alkaloids.</title>
        <authorList>
            <person name="Wang B."/>
            <person name="Shu S."/>
            <person name="Song C."/>
            <person name="Liu Y."/>
        </authorList>
    </citation>
    <scope>NUCLEOTIDE SEQUENCE [LARGE SCALE GENOMIC DNA]</scope>
    <source>
        <strain evidence="2">HL-2020</strain>
        <tissue evidence="2">Leaf</tissue>
    </source>
</reference>
<accession>A0A835MBG8</accession>
<gene>
    <name evidence="2" type="ORF">IFM89_015286</name>
</gene>
<evidence type="ECO:0000313" key="3">
    <source>
        <dbReference type="Proteomes" id="UP000631114"/>
    </source>
</evidence>
<name>A0A835MBG8_9MAGN</name>
<evidence type="ECO:0000313" key="2">
    <source>
        <dbReference type="EMBL" id="KAF9620889.1"/>
    </source>
</evidence>
<feature type="compositionally biased region" description="Basic residues" evidence="1">
    <location>
        <begin position="160"/>
        <end position="173"/>
    </location>
</feature>
<dbReference type="EMBL" id="JADFTS010000002">
    <property type="protein sequence ID" value="KAF9620889.1"/>
    <property type="molecule type" value="Genomic_DNA"/>
</dbReference>
<proteinExistence type="predicted"/>
<protein>
    <recommendedName>
        <fullName evidence="4">CCHC-type domain-containing protein</fullName>
    </recommendedName>
</protein>
<dbReference type="OrthoDB" id="1939383at2759"/>